<evidence type="ECO:0000313" key="1">
    <source>
        <dbReference type="EMBL" id="AGR48724.1"/>
    </source>
</evidence>
<keyword evidence="2" id="KW-1185">Reference proteome</keyword>
<sequence>MQTQDKHVTERAALFNKLRSLGIDSVVVYYWHDNQQPCLLAPLYNSNVTDMCMISANFNIEETKLIWSIARNLLPHDNQEGHITIIV</sequence>
<gene>
    <name evidence="1" type="ORF">MaMVDC_159</name>
</gene>
<protein>
    <submittedName>
        <fullName evidence="1">Uncharacterized protein</fullName>
    </submittedName>
</protein>
<dbReference type="GeneID" id="26643337"/>
<organism evidence="1 2">
    <name type="scientific">Microcystis phage MaMV-DC</name>
    <dbReference type="NCBI Taxonomy" id="1357715"/>
    <lineage>
        <taxon>Viruses</taxon>
        <taxon>Duplodnaviria</taxon>
        <taxon>Heunggongvirae</taxon>
        <taxon>Uroviricota</taxon>
        <taxon>Caudoviricetes</taxon>
        <taxon>Fukuivirus</taxon>
        <taxon>Fukuivirus MVDC</taxon>
    </lineage>
</organism>
<evidence type="ECO:0000313" key="2">
    <source>
        <dbReference type="Proteomes" id="UP000028567"/>
    </source>
</evidence>
<dbReference type="RefSeq" id="YP_009217843.1">
    <property type="nucleotide sequence ID" value="NC_029002.1"/>
</dbReference>
<name>A0A075BUA3_9CAUD</name>
<accession>A0A075BUA3</accession>
<proteinExistence type="predicted"/>
<dbReference type="Proteomes" id="UP000028567">
    <property type="component" value="Segment"/>
</dbReference>
<reference evidence="1 2" key="1">
    <citation type="submission" date="2013-07" db="EMBL/GenBank/DDBJ databases">
        <title>Sequencing and analysis of the complete genome of Microcystis aeruginosa phage MaMV-DC.</title>
        <authorList>
            <person name="Ou T."/>
            <person name="Li S.H."/>
            <person name="Zhang Q.Y."/>
        </authorList>
    </citation>
    <scope>NUCLEOTIDE SEQUENCE [LARGE SCALE GENOMIC DNA]</scope>
</reference>
<dbReference type="EMBL" id="KF356199">
    <property type="protein sequence ID" value="AGR48724.1"/>
    <property type="molecule type" value="Genomic_DNA"/>
</dbReference>
<dbReference type="KEGG" id="vg:26643337"/>